<protein>
    <submittedName>
        <fullName evidence="1">Uncharacterized protein</fullName>
    </submittedName>
</protein>
<accession>A0A2N6Q824</accession>
<evidence type="ECO:0000313" key="2">
    <source>
        <dbReference type="Proteomes" id="UP000235661"/>
    </source>
</evidence>
<dbReference type="Proteomes" id="UP000235661">
    <property type="component" value="Unassembled WGS sequence"/>
</dbReference>
<organism evidence="1 2">
    <name type="scientific">Hoylesella timonensis</name>
    <dbReference type="NCBI Taxonomy" id="386414"/>
    <lineage>
        <taxon>Bacteria</taxon>
        <taxon>Pseudomonadati</taxon>
        <taxon>Bacteroidota</taxon>
        <taxon>Bacteroidia</taxon>
        <taxon>Bacteroidales</taxon>
        <taxon>Prevotellaceae</taxon>
        <taxon>Hoylesella</taxon>
    </lineage>
</organism>
<name>A0A2N6Q824_9BACT</name>
<comment type="caution">
    <text evidence="1">The sequence shown here is derived from an EMBL/GenBank/DDBJ whole genome shotgun (WGS) entry which is preliminary data.</text>
</comment>
<sequence>MYYVSIDSVINGLKAQKHSAQSNALGKRVIGTALRRSKSMLKEMTVECGGISYKVRNFVAG</sequence>
<gene>
    <name evidence="1" type="ORF">CJ232_01950</name>
</gene>
<proteinExistence type="predicted"/>
<evidence type="ECO:0000313" key="1">
    <source>
        <dbReference type="EMBL" id="PMC11087.1"/>
    </source>
</evidence>
<dbReference type="AlphaFoldDB" id="A0A2N6Q824"/>
<reference evidence="1 2" key="1">
    <citation type="submission" date="2017-09" db="EMBL/GenBank/DDBJ databases">
        <title>Bacterial strain isolated from the female urinary microbiota.</title>
        <authorList>
            <person name="Thomas-White K."/>
            <person name="Kumar N."/>
            <person name="Forster S."/>
            <person name="Putonti C."/>
            <person name="Lawley T."/>
            <person name="Wolfe A.J."/>
        </authorList>
    </citation>
    <scope>NUCLEOTIDE SEQUENCE [LARGE SCALE GENOMIC DNA]</scope>
    <source>
        <strain evidence="1 2">UMB0818</strain>
    </source>
</reference>
<dbReference type="EMBL" id="PNGI01000002">
    <property type="protein sequence ID" value="PMC11087.1"/>
    <property type="molecule type" value="Genomic_DNA"/>
</dbReference>